<sequence>MTKPWNAVGVTYPVAWHEMPAEQQKHYFPEIPADILAQIICQCDSLNINISNKTKFNNALSKAVSDYLAFKNFEEESKPSNQQNLLNKAISSIEEGIRSLQQLQKNSALSVDLNLKDDVQYEINLHKKLVDYKYDVVKRYGKGRLKQDSLIFLAVDIREAISNFTDSEPTSTPNGLYDSIVTIIKELLTDCEVSSNAKLLKRALKCKTEASNGLTTTQSKPVVT</sequence>
<evidence type="ECO:0000313" key="1">
    <source>
        <dbReference type="EMBL" id="WOH37683.1"/>
    </source>
</evidence>
<accession>A0ABZ0GPJ8</accession>
<dbReference type="EMBL" id="CP136600">
    <property type="protein sequence ID" value="WOH37683.1"/>
    <property type="molecule type" value="Genomic_DNA"/>
</dbReference>
<proteinExistence type="predicted"/>
<dbReference type="Proteomes" id="UP001301442">
    <property type="component" value="Chromosome"/>
</dbReference>
<keyword evidence="2" id="KW-1185">Reference proteome</keyword>
<name>A0ABZ0GPJ8_9GAMM</name>
<gene>
    <name evidence="1" type="ORF">RI844_00115</name>
</gene>
<reference evidence="1 2" key="1">
    <citation type="submission" date="2023-09" db="EMBL/GenBank/DDBJ databases">
        <authorList>
            <person name="Qi X."/>
        </authorList>
    </citation>
    <scope>NUCLEOTIDE SEQUENCE [LARGE SCALE GENOMIC DNA]</scope>
    <source>
        <strain evidence="1 2">S1-1</strain>
    </source>
</reference>
<protein>
    <recommendedName>
        <fullName evidence="3">F-box domain-containing protein</fullName>
    </recommendedName>
</protein>
<evidence type="ECO:0000313" key="2">
    <source>
        <dbReference type="Proteomes" id="UP001301442"/>
    </source>
</evidence>
<dbReference type="RefSeq" id="WP_348396461.1">
    <property type="nucleotide sequence ID" value="NZ_CP136600.1"/>
</dbReference>
<organism evidence="1 2">
    <name type="scientific">Thalassotalea fonticola</name>
    <dbReference type="NCBI Taxonomy" id="3065649"/>
    <lineage>
        <taxon>Bacteria</taxon>
        <taxon>Pseudomonadati</taxon>
        <taxon>Pseudomonadota</taxon>
        <taxon>Gammaproteobacteria</taxon>
        <taxon>Alteromonadales</taxon>
        <taxon>Colwelliaceae</taxon>
        <taxon>Thalassotalea</taxon>
    </lineage>
</organism>
<evidence type="ECO:0008006" key="3">
    <source>
        <dbReference type="Google" id="ProtNLM"/>
    </source>
</evidence>